<proteinExistence type="predicted"/>
<feature type="signal peptide" evidence="1">
    <location>
        <begin position="1"/>
        <end position="25"/>
    </location>
</feature>
<keyword evidence="3" id="KW-1185">Reference proteome</keyword>
<gene>
    <name evidence="2" type="ORF">HOLleu_30570</name>
</gene>
<dbReference type="EMBL" id="JAIZAY010000015">
    <property type="protein sequence ID" value="KAJ8028362.1"/>
    <property type="molecule type" value="Genomic_DNA"/>
</dbReference>
<keyword evidence="1" id="KW-0732">Signal</keyword>
<protein>
    <submittedName>
        <fullName evidence="2">Uncharacterized protein</fullName>
    </submittedName>
</protein>
<evidence type="ECO:0000313" key="2">
    <source>
        <dbReference type="EMBL" id="KAJ8028362.1"/>
    </source>
</evidence>
<feature type="chain" id="PRO_5040451759" evidence="1">
    <location>
        <begin position="26"/>
        <end position="216"/>
    </location>
</feature>
<sequence length="216" mass="23427">MMACGLIKATLFVVLCITFAGQTSAALGRCTNRNSAPNQCNCQLYSNSVQDSEGSTPVVGAVIPATITAEEFRPRVVGNRILRRRPFYLTECVALCLNHLRVKLQQPNVVADLTENEAPTSGFLTTAGKDGLCEWIYGDPVAVAAPGAATAPGDEPTQYYFLTVSRPCNNENTWSKTVYIGDVDCECYHFSSGFQRCFSSQNTDIAMANGMIDFLP</sequence>
<name>A0A9Q1GX11_HOLLE</name>
<dbReference type="AlphaFoldDB" id="A0A9Q1GX11"/>
<comment type="caution">
    <text evidence="2">The sequence shown here is derived from an EMBL/GenBank/DDBJ whole genome shotgun (WGS) entry which is preliminary data.</text>
</comment>
<organism evidence="2 3">
    <name type="scientific">Holothuria leucospilota</name>
    <name type="common">Black long sea cucumber</name>
    <name type="synonym">Mertensiothuria leucospilota</name>
    <dbReference type="NCBI Taxonomy" id="206669"/>
    <lineage>
        <taxon>Eukaryota</taxon>
        <taxon>Metazoa</taxon>
        <taxon>Echinodermata</taxon>
        <taxon>Eleutherozoa</taxon>
        <taxon>Echinozoa</taxon>
        <taxon>Holothuroidea</taxon>
        <taxon>Aspidochirotacea</taxon>
        <taxon>Aspidochirotida</taxon>
        <taxon>Holothuriidae</taxon>
        <taxon>Holothuria</taxon>
    </lineage>
</organism>
<reference evidence="2" key="1">
    <citation type="submission" date="2021-10" db="EMBL/GenBank/DDBJ databases">
        <title>Tropical sea cucumber genome reveals ecological adaptation and Cuvierian tubules defense mechanism.</title>
        <authorList>
            <person name="Chen T."/>
        </authorList>
    </citation>
    <scope>NUCLEOTIDE SEQUENCE</scope>
    <source>
        <strain evidence="2">Nanhai2018</strain>
        <tissue evidence="2">Muscle</tissue>
    </source>
</reference>
<evidence type="ECO:0000313" key="3">
    <source>
        <dbReference type="Proteomes" id="UP001152320"/>
    </source>
</evidence>
<evidence type="ECO:0000256" key="1">
    <source>
        <dbReference type="SAM" id="SignalP"/>
    </source>
</evidence>
<accession>A0A9Q1GX11</accession>
<dbReference type="Proteomes" id="UP001152320">
    <property type="component" value="Chromosome 15"/>
</dbReference>